<dbReference type="InterPro" id="IPR027329">
    <property type="entry name" value="TPX2_C"/>
</dbReference>
<name>A0A9D5CJH7_9LILI</name>
<evidence type="ECO:0000256" key="7">
    <source>
        <dbReference type="SAM" id="MobiDB-lite"/>
    </source>
</evidence>
<evidence type="ECO:0000256" key="4">
    <source>
        <dbReference type="ARBA" id="ARBA00022701"/>
    </source>
</evidence>
<dbReference type="GO" id="GO:0000226">
    <property type="term" value="P:microtubule cytoskeleton organization"/>
    <property type="evidence" value="ECO:0007669"/>
    <property type="project" value="InterPro"/>
</dbReference>
<evidence type="ECO:0000256" key="5">
    <source>
        <dbReference type="ARBA" id="ARBA00023212"/>
    </source>
</evidence>
<comment type="caution">
    <text evidence="9">The sequence shown here is derived from an EMBL/GenBank/DDBJ whole genome shotgun (WGS) entry which is preliminary data.</text>
</comment>
<dbReference type="PANTHER" id="PTHR46372">
    <property type="entry name" value="PROTEIN WVD2-LIKE 3"/>
    <property type="match status" value="1"/>
</dbReference>
<dbReference type="OrthoDB" id="1925970at2759"/>
<dbReference type="Pfam" id="PF06886">
    <property type="entry name" value="TPX2"/>
    <property type="match status" value="1"/>
</dbReference>
<feature type="compositionally biased region" description="Basic and acidic residues" evidence="7">
    <location>
        <begin position="110"/>
        <end position="126"/>
    </location>
</feature>
<evidence type="ECO:0000256" key="2">
    <source>
        <dbReference type="ARBA" id="ARBA00005885"/>
    </source>
</evidence>
<dbReference type="EMBL" id="JAGGNH010000004">
    <property type="protein sequence ID" value="KAJ0974034.1"/>
    <property type="molecule type" value="Genomic_DNA"/>
</dbReference>
<dbReference type="InterPro" id="IPR044806">
    <property type="entry name" value="WVD2/WDL1-4"/>
</dbReference>
<keyword evidence="6" id="KW-0175">Coiled coil</keyword>
<keyword evidence="5" id="KW-0206">Cytoskeleton</keyword>
<comment type="subcellular location">
    <subcellularLocation>
        <location evidence="1">Cytoplasm</location>
        <location evidence="1">Cytoskeleton</location>
    </subcellularLocation>
</comment>
<dbReference type="AlphaFoldDB" id="A0A9D5CJH7"/>
<feature type="compositionally biased region" description="Basic and acidic residues" evidence="7">
    <location>
        <begin position="276"/>
        <end position="289"/>
    </location>
</feature>
<keyword evidence="10" id="KW-1185">Reference proteome</keyword>
<accession>A0A9D5CJH7</accession>
<dbReference type="GO" id="GO:0005874">
    <property type="term" value="C:microtubule"/>
    <property type="evidence" value="ECO:0007669"/>
    <property type="project" value="UniProtKB-KW"/>
</dbReference>
<evidence type="ECO:0000313" key="9">
    <source>
        <dbReference type="EMBL" id="KAJ0974034.1"/>
    </source>
</evidence>
<evidence type="ECO:0000259" key="8">
    <source>
        <dbReference type="Pfam" id="PF06886"/>
    </source>
</evidence>
<dbReference type="Proteomes" id="UP001085076">
    <property type="component" value="Miscellaneous, Linkage group lg04"/>
</dbReference>
<dbReference type="PANTHER" id="PTHR46372:SF2">
    <property type="entry name" value="PROTEIN WVD2-LIKE 3"/>
    <property type="match status" value="1"/>
</dbReference>
<feature type="coiled-coil region" evidence="6">
    <location>
        <begin position="156"/>
        <end position="198"/>
    </location>
</feature>
<proteinExistence type="inferred from homology"/>
<evidence type="ECO:0000256" key="1">
    <source>
        <dbReference type="ARBA" id="ARBA00004245"/>
    </source>
</evidence>
<feature type="region of interest" description="Disordered" evidence="7">
    <location>
        <begin position="204"/>
        <end position="258"/>
    </location>
</feature>
<reference evidence="9" key="2">
    <citation type="journal article" date="2022" name="Hortic Res">
        <title>The genome of Dioscorea zingiberensis sheds light on the biosynthesis, origin and evolution of the medicinally important diosgenin saponins.</title>
        <authorList>
            <person name="Li Y."/>
            <person name="Tan C."/>
            <person name="Li Z."/>
            <person name="Guo J."/>
            <person name="Li S."/>
            <person name="Chen X."/>
            <person name="Wang C."/>
            <person name="Dai X."/>
            <person name="Yang H."/>
            <person name="Song W."/>
            <person name="Hou L."/>
            <person name="Xu J."/>
            <person name="Tong Z."/>
            <person name="Xu A."/>
            <person name="Yuan X."/>
            <person name="Wang W."/>
            <person name="Yang Q."/>
            <person name="Chen L."/>
            <person name="Sun Z."/>
            <person name="Wang K."/>
            <person name="Pan B."/>
            <person name="Chen J."/>
            <person name="Bao Y."/>
            <person name="Liu F."/>
            <person name="Qi X."/>
            <person name="Gang D.R."/>
            <person name="Wen J."/>
            <person name="Li J."/>
        </authorList>
    </citation>
    <scope>NUCLEOTIDE SEQUENCE</scope>
    <source>
        <strain evidence="9">Dzin_1.0</strain>
    </source>
</reference>
<protein>
    <recommendedName>
        <fullName evidence="8">TPX2 C-terminal domain-containing protein</fullName>
    </recommendedName>
</protein>
<feature type="region of interest" description="Disordered" evidence="7">
    <location>
        <begin position="1"/>
        <end position="59"/>
    </location>
</feature>
<feature type="region of interest" description="Disordered" evidence="7">
    <location>
        <begin position="276"/>
        <end position="297"/>
    </location>
</feature>
<evidence type="ECO:0000256" key="3">
    <source>
        <dbReference type="ARBA" id="ARBA00022490"/>
    </source>
</evidence>
<feature type="domain" description="TPX2 C-terminal" evidence="8">
    <location>
        <begin position="149"/>
        <end position="225"/>
    </location>
</feature>
<keyword evidence="3" id="KW-0963">Cytoplasm</keyword>
<organism evidence="9 10">
    <name type="scientific">Dioscorea zingiberensis</name>
    <dbReference type="NCBI Taxonomy" id="325984"/>
    <lineage>
        <taxon>Eukaryota</taxon>
        <taxon>Viridiplantae</taxon>
        <taxon>Streptophyta</taxon>
        <taxon>Embryophyta</taxon>
        <taxon>Tracheophyta</taxon>
        <taxon>Spermatophyta</taxon>
        <taxon>Magnoliopsida</taxon>
        <taxon>Liliopsida</taxon>
        <taxon>Dioscoreales</taxon>
        <taxon>Dioscoreaceae</taxon>
        <taxon>Dioscorea</taxon>
    </lineage>
</organism>
<feature type="compositionally biased region" description="Basic and acidic residues" evidence="7">
    <location>
        <begin position="23"/>
        <end position="40"/>
    </location>
</feature>
<sequence>MTMNKDIVDSLSPKTFDSPHSVESPKVEKKKVDKEQKPIDQENSDSPTKSASKTVNGITARLNYTVPQPFDLATERRAAGANACNGHKAANTNNLELSNSPKKSQPNSPDKSKKSLQPDHAKHLEEDNTCSIASERSLKLRTTVPSAPVFRCSERAEKRKEFNSKLEEKHQALEAEKLEHELRTKEKQEAAIKELRKTLVFKATPMPSFYHEGPPSKVELKKPPPTRAKSPKLGRRRSCGDPINASPADKNGGLHHSLDACKEDANKSTLVLKKGAAEIKDKEGSKEVEENNGAMSC</sequence>
<evidence type="ECO:0000256" key="6">
    <source>
        <dbReference type="SAM" id="Coils"/>
    </source>
</evidence>
<reference evidence="9" key="1">
    <citation type="submission" date="2021-03" db="EMBL/GenBank/DDBJ databases">
        <authorList>
            <person name="Li Z."/>
            <person name="Yang C."/>
        </authorList>
    </citation>
    <scope>NUCLEOTIDE SEQUENCE</scope>
    <source>
        <strain evidence="9">Dzin_1.0</strain>
        <tissue evidence="9">Leaf</tissue>
    </source>
</reference>
<keyword evidence="4" id="KW-0493">Microtubule</keyword>
<feature type="compositionally biased region" description="Low complexity" evidence="7">
    <location>
        <begin position="98"/>
        <end position="109"/>
    </location>
</feature>
<comment type="similarity">
    <text evidence="2">Belongs to the TPX2 family.</text>
</comment>
<feature type="compositionally biased region" description="Polar residues" evidence="7">
    <location>
        <begin position="44"/>
        <end position="57"/>
    </location>
</feature>
<gene>
    <name evidence="9" type="ORF">J5N97_015999</name>
</gene>
<feature type="region of interest" description="Disordered" evidence="7">
    <location>
        <begin position="83"/>
        <end position="130"/>
    </location>
</feature>
<evidence type="ECO:0000313" key="10">
    <source>
        <dbReference type="Proteomes" id="UP001085076"/>
    </source>
</evidence>
<dbReference type="GO" id="GO:0008017">
    <property type="term" value="F:microtubule binding"/>
    <property type="evidence" value="ECO:0007669"/>
    <property type="project" value="InterPro"/>
</dbReference>